<comment type="caution">
    <text evidence="7">The sequence shown here is derived from an EMBL/GenBank/DDBJ whole genome shotgun (WGS) entry which is preliminary data.</text>
</comment>
<comment type="similarity">
    <text evidence="1">Belongs to the CCM1 family.</text>
</comment>
<dbReference type="Proteomes" id="UP001304243">
    <property type="component" value="Unassembled WGS sequence"/>
</dbReference>
<evidence type="ECO:0000256" key="5">
    <source>
        <dbReference type="PROSITE-ProRule" id="PRU00708"/>
    </source>
</evidence>
<dbReference type="EMBL" id="JASEJX010000039">
    <property type="protein sequence ID" value="KAK4509024.1"/>
    <property type="molecule type" value="Genomic_DNA"/>
</dbReference>
<accession>A0AAN7D3P2</accession>
<evidence type="ECO:0000256" key="6">
    <source>
        <dbReference type="SAM" id="MobiDB-lite"/>
    </source>
</evidence>
<keyword evidence="8" id="KW-1185">Reference proteome</keyword>
<reference evidence="7 8" key="1">
    <citation type="submission" date="2022-11" db="EMBL/GenBank/DDBJ databases">
        <title>Mucor velutinosus strain NIH1002 WGS.</title>
        <authorList>
            <person name="Subramanian P."/>
            <person name="Mullikin J.C."/>
            <person name="Segre J.A."/>
            <person name="Zelazny A.M."/>
        </authorList>
    </citation>
    <scope>NUCLEOTIDE SEQUENCE [LARGE SCALE GENOMIC DNA]</scope>
    <source>
        <strain evidence="7 8">NIH1002</strain>
    </source>
</reference>
<dbReference type="InterPro" id="IPR011990">
    <property type="entry name" value="TPR-like_helical_dom_sf"/>
</dbReference>
<evidence type="ECO:0000256" key="2">
    <source>
        <dbReference type="ARBA" id="ARBA00022737"/>
    </source>
</evidence>
<dbReference type="EC" id="2.6.1.11" evidence="7"/>
<proteinExistence type="inferred from homology"/>
<dbReference type="RefSeq" id="XP_064675690.1">
    <property type="nucleotide sequence ID" value="XM_064826633.1"/>
</dbReference>
<feature type="repeat" description="PPR" evidence="5">
    <location>
        <begin position="686"/>
        <end position="721"/>
    </location>
</feature>
<sequence length="811" mass="92795">MSFQSIISPSREGWKSQRLFAQICHSCLSRRTPVLTHHIRRNTSLASAATSSTSTATSVNTTIPLKTAIKPYKPTQSKPSSTSVTTRDKQKLLESLRNELYHHDTSTSLQSLDPRISSYSPLVRKAISRRESRKQLLEMYYSLKASPHHFAQLTQMDIDTLVSRLMSNPDDLTTNASMYEAYQILQDLKRRKFKHAQYRLGDAEKMIYLATELNHSKRAEDLLAETTAKWKKVGMETYEAVMRVLSKNKQQDRIDYWLEHIQRLDLAPTRSIVSSVIMCMVASDQLEAAAHYLKRNHPGQDLAQLVTRYVTDDRQLLDEALNVFAMDCMRQWRLNDMRLIYMRKRHFGMSTFSVVKNLLDKSIHTGQLHTAEQLLSDTLYMQDTTSAQVCSRKLIEWYTSQKDIAHAVSIWEQMEEHNLAVPLHTMQVLLARAAKLRYHVDTMRLYKRCKELYPGFIQADTTVHVLRCLIRSKQFDTAQVLSLEVEKTVPEMKPNLAKAAVRALFSLSAQTGQVDLFESAFQLNKQLDLSLTHVGLSSLVACYLIKGDVQSAKSTFKIIAAHTTGPDVVDFNLLMRATVMEEDKTTAYDKILDILTHMKLVNVTPDLSTMRTMLNSYDAPSAMRDSLYDKLLNSPSASRADQVFLNNIAITNLLKKKKIEFMVGLLFRNNRGELFPGQDDKHIEVNGLTFKILMDAATFDDKNSSIAEKLFKSMRSRGMKPEKETYEKLIAMLARKGRLQKARKYIIKMEQETGCKANVETYTKLVDGLLKIGKPHLAKEIILQDMPLNNIPLNNIMLRKLRRIERKLSPT</sequence>
<keyword evidence="7" id="KW-0808">Transferase</keyword>
<protein>
    <submittedName>
        <fullName evidence="7">Acetylornithine aminotransferase</fullName>
        <ecNumber evidence="7">2.6.1.11</ecNumber>
    </submittedName>
</protein>
<dbReference type="AlphaFoldDB" id="A0AAN7D3P2"/>
<organism evidence="7 8">
    <name type="scientific">Mucor velutinosus</name>
    <dbReference type="NCBI Taxonomy" id="708070"/>
    <lineage>
        <taxon>Eukaryota</taxon>
        <taxon>Fungi</taxon>
        <taxon>Fungi incertae sedis</taxon>
        <taxon>Mucoromycota</taxon>
        <taxon>Mucoromycotina</taxon>
        <taxon>Mucoromycetes</taxon>
        <taxon>Mucorales</taxon>
        <taxon>Mucorineae</taxon>
        <taxon>Mucoraceae</taxon>
        <taxon>Mucor</taxon>
    </lineage>
</organism>
<comment type="subunit">
    <text evidence="4">Binds to mitochondrial small subunit 15S rRNA.</text>
</comment>
<evidence type="ECO:0000313" key="8">
    <source>
        <dbReference type="Proteomes" id="UP001304243"/>
    </source>
</evidence>
<dbReference type="PANTHER" id="PTHR47447">
    <property type="entry name" value="OS03G0856100 PROTEIN"/>
    <property type="match status" value="1"/>
</dbReference>
<evidence type="ECO:0000313" key="7">
    <source>
        <dbReference type="EMBL" id="KAK4509024.1"/>
    </source>
</evidence>
<dbReference type="GeneID" id="89951059"/>
<comment type="function">
    <text evidence="3">Regulates mitochondrial small subunit maturation by controlling 15S rRNA 5'-end processing. Localizes to the 5' precursor of the 15S rRNA in a position that is subsequently occupied by mS47 in the mature yeast mtSSU. Uses structure and sequence-specific RNA recognition, binding to a single-stranded region of the precursor and specifically recognizing bases -6 to -1. The exchange of Ccm1 for mS47 is coupled to the irreversible removal of precursor rRNA that is accompanied by conformational changes of the mitoribosomal proteins uS5m and mS26. These conformational changes signal completion of 5'-end rRNA processing through protection of the mature 5'-end of the 15S rRNA and stabilization of mS47. The removal of the 5' precursor together with the dissociation of Ccm1 may be catalyzed by the 5'-3' exoribonuclease Pet127. Involved in the specific removal of group I introns in mitochondrial encoded transcripts.</text>
</comment>
<feature type="repeat" description="PPR" evidence="5">
    <location>
        <begin position="758"/>
        <end position="793"/>
    </location>
</feature>
<feature type="compositionally biased region" description="Polar residues" evidence="6">
    <location>
        <begin position="74"/>
        <end position="85"/>
    </location>
</feature>
<dbReference type="Pfam" id="PF13812">
    <property type="entry name" value="PPR_3"/>
    <property type="match status" value="1"/>
</dbReference>
<keyword evidence="2" id="KW-0677">Repeat</keyword>
<gene>
    <name evidence="7" type="primary">ARG8_1</name>
    <name evidence="7" type="ORF">ATC70_007373</name>
</gene>
<evidence type="ECO:0000256" key="1">
    <source>
        <dbReference type="ARBA" id="ARBA00006192"/>
    </source>
</evidence>
<dbReference type="Gene3D" id="1.25.40.10">
    <property type="entry name" value="Tetratricopeptide repeat domain"/>
    <property type="match status" value="3"/>
</dbReference>
<dbReference type="GO" id="GO:0003992">
    <property type="term" value="F:N2-acetyl-L-ornithine:2-oxoglutarate 5-aminotransferase activity"/>
    <property type="evidence" value="ECO:0007669"/>
    <property type="project" value="UniProtKB-EC"/>
</dbReference>
<name>A0AAN7D3P2_9FUNG</name>
<evidence type="ECO:0000256" key="3">
    <source>
        <dbReference type="ARBA" id="ARBA00044493"/>
    </source>
</evidence>
<keyword evidence="7" id="KW-0032">Aminotransferase</keyword>
<dbReference type="PROSITE" id="PS51375">
    <property type="entry name" value="PPR"/>
    <property type="match status" value="2"/>
</dbReference>
<dbReference type="InterPro" id="IPR002885">
    <property type="entry name" value="PPR_rpt"/>
</dbReference>
<dbReference type="PANTHER" id="PTHR47447:SF23">
    <property type="entry name" value="PENTACOTRIPEPTIDE-REPEAT REGION OF PRORP DOMAIN-CONTAINING PROTEIN"/>
    <property type="match status" value="1"/>
</dbReference>
<feature type="region of interest" description="Disordered" evidence="6">
    <location>
        <begin position="70"/>
        <end position="89"/>
    </location>
</feature>
<evidence type="ECO:0000256" key="4">
    <source>
        <dbReference type="ARBA" id="ARBA00044511"/>
    </source>
</evidence>